<dbReference type="AlphaFoldDB" id="A0A4P9UQ11"/>
<proteinExistence type="predicted"/>
<protein>
    <submittedName>
        <fullName evidence="1">Uncharacterized protein</fullName>
    </submittedName>
</protein>
<accession>A0A4P9UQ11</accession>
<organism evidence="1 2">
    <name type="scientific">Methylotuvimicrobium buryatense</name>
    <name type="common">Methylomicrobium buryatense</name>
    <dbReference type="NCBI Taxonomy" id="95641"/>
    <lineage>
        <taxon>Bacteria</taxon>
        <taxon>Pseudomonadati</taxon>
        <taxon>Pseudomonadota</taxon>
        <taxon>Gammaproteobacteria</taxon>
        <taxon>Methylococcales</taxon>
        <taxon>Methylococcaceae</taxon>
        <taxon>Methylotuvimicrobium</taxon>
    </lineage>
</organism>
<sequence length="111" mass="12773">MIHPSIFNPTEAAERTYLERVKTKLGDALQSIDARVRSYAEDIQEQKTYLWERRAEMDHAEKNSTREIVPDASEMNYATEFDGNLLYVACKRAMHELTLTFAGNATTFIPE</sequence>
<dbReference type="EMBL" id="CP035467">
    <property type="protein sequence ID" value="QCW82331.1"/>
    <property type="molecule type" value="Genomic_DNA"/>
</dbReference>
<dbReference type="InterPro" id="IPR027417">
    <property type="entry name" value="P-loop_NTPase"/>
</dbReference>
<reference evidence="2" key="1">
    <citation type="journal article" date="2019" name="J. Bacteriol.">
        <title>A Mutagenic Screen Identifies a TonB-Dependent Receptor Required for the Lanthanide Metal Switch in the Type I Methanotroph 'Methylotuvimicrobium buryatense' 5GB1C.</title>
        <authorList>
            <person name="Groom J.D."/>
            <person name="Ford S.M."/>
            <person name="Pesesky M.W."/>
            <person name="Lidstrom M.E."/>
        </authorList>
    </citation>
    <scope>NUCLEOTIDE SEQUENCE [LARGE SCALE GENOMIC DNA]</scope>
    <source>
        <strain evidence="2">5GB1C</strain>
    </source>
</reference>
<dbReference type="STRING" id="675511.GCA_000341735_01265"/>
<evidence type="ECO:0000313" key="1">
    <source>
        <dbReference type="EMBL" id="QCW82331.1"/>
    </source>
</evidence>
<dbReference type="Gene3D" id="3.40.50.300">
    <property type="entry name" value="P-loop containing nucleotide triphosphate hydrolases"/>
    <property type="match status" value="1"/>
</dbReference>
<gene>
    <name evidence="1" type="ORF">EQU24_08815</name>
</gene>
<evidence type="ECO:0000313" key="2">
    <source>
        <dbReference type="Proteomes" id="UP000305881"/>
    </source>
</evidence>
<dbReference type="Proteomes" id="UP000305881">
    <property type="component" value="Chromosome"/>
</dbReference>
<dbReference type="KEGG" id="mbur:EQU24_08815"/>
<keyword evidence="2" id="KW-1185">Reference proteome</keyword>
<name>A0A4P9UQ11_METBY</name>
<dbReference type="OrthoDB" id="7066673at2"/>
<dbReference type="RefSeq" id="WP_017839838.1">
    <property type="nucleotide sequence ID" value="NZ_CP035467.1"/>
</dbReference>